<keyword evidence="1" id="KW-0732">Signal</keyword>
<dbReference type="RefSeq" id="WP_290313484.1">
    <property type="nucleotide sequence ID" value="NZ_JAUFQC010000032.1"/>
</dbReference>
<gene>
    <name evidence="2" type="ORF">QWZ16_24550</name>
</gene>
<reference evidence="3" key="1">
    <citation type="journal article" date="2019" name="Int. J. Syst. Evol. Microbiol.">
        <title>The Global Catalogue of Microorganisms (GCM) 10K type strain sequencing project: providing services to taxonomists for standard genome sequencing and annotation.</title>
        <authorList>
            <consortium name="The Broad Institute Genomics Platform"/>
            <consortium name="The Broad Institute Genome Sequencing Center for Infectious Disease"/>
            <person name="Wu L."/>
            <person name="Ma J."/>
        </authorList>
    </citation>
    <scope>NUCLEOTIDE SEQUENCE [LARGE SCALE GENOMIC DNA]</scope>
    <source>
        <strain evidence="3">CECT 7398</strain>
    </source>
</reference>
<dbReference type="Proteomes" id="UP001238540">
    <property type="component" value="Unassembled WGS sequence"/>
</dbReference>
<evidence type="ECO:0000313" key="3">
    <source>
        <dbReference type="Proteomes" id="UP001238540"/>
    </source>
</evidence>
<feature type="chain" id="PRO_5046469989" description="Secreted protein" evidence="1">
    <location>
        <begin position="20"/>
        <end position="87"/>
    </location>
</feature>
<keyword evidence="3" id="KW-1185">Reference proteome</keyword>
<dbReference type="EMBL" id="JAUFQC010000032">
    <property type="protein sequence ID" value="MDN3612739.1"/>
    <property type="molecule type" value="Genomic_DNA"/>
</dbReference>
<evidence type="ECO:0008006" key="4">
    <source>
        <dbReference type="Google" id="ProtNLM"/>
    </source>
</evidence>
<evidence type="ECO:0000256" key="1">
    <source>
        <dbReference type="SAM" id="SignalP"/>
    </source>
</evidence>
<evidence type="ECO:0000313" key="2">
    <source>
        <dbReference type="EMBL" id="MDN3612739.1"/>
    </source>
</evidence>
<proteinExistence type="predicted"/>
<organism evidence="2 3">
    <name type="scientific">Vibrio ostreicida</name>
    <dbReference type="NCBI Taxonomy" id="526588"/>
    <lineage>
        <taxon>Bacteria</taxon>
        <taxon>Pseudomonadati</taxon>
        <taxon>Pseudomonadota</taxon>
        <taxon>Gammaproteobacteria</taxon>
        <taxon>Vibrionales</taxon>
        <taxon>Vibrionaceae</taxon>
        <taxon>Vibrio</taxon>
    </lineage>
</organism>
<protein>
    <recommendedName>
        <fullName evidence="4">Secreted protein</fullName>
    </recommendedName>
</protein>
<feature type="signal peptide" evidence="1">
    <location>
        <begin position="1"/>
        <end position="19"/>
    </location>
</feature>
<sequence length="87" mass="9515">MRNGLFGMILTGISLPSFAFNNPNIEFINQVSCKMGGCTMVCVSADGKKKSKQRGSTAQRSLLIRVVLSSTPCRRLPKNTSDFTSRN</sequence>
<comment type="caution">
    <text evidence="2">The sequence shown here is derived from an EMBL/GenBank/DDBJ whole genome shotgun (WGS) entry which is preliminary data.</text>
</comment>
<name>A0ABT8C290_9VIBR</name>
<accession>A0ABT8C290</accession>